<dbReference type="PROSITE" id="PS01124">
    <property type="entry name" value="HTH_ARAC_FAMILY_2"/>
    <property type="match status" value="1"/>
</dbReference>
<comment type="caution">
    <text evidence="5">The sequence shown here is derived from an EMBL/GenBank/DDBJ whole genome shotgun (WGS) entry which is preliminary data.</text>
</comment>
<dbReference type="RefSeq" id="WP_120354079.1">
    <property type="nucleotide sequence ID" value="NZ_RAQO01000004.1"/>
</dbReference>
<evidence type="ECO:0000256" key="1">
    <source>
        <dbReference type="ARBA" id="ARBA00023015"/>
    </source>
</evidence>
<dbReference type="PANTHER" id="PTHR43436:SF2">
    <property type="entry name" value="ARAC_XYLS FAMILY TRANSCRIPTIONAL REGULATOR"/>
    <property type="match status" value="1"/>
</dbReference>
<keyword evidence="1" id="KW-0805">Transcription regulation</keyword>
<name>A0A420EH89_9ALTE</name>
<dbReference type="EMBL" id="RAQO01000004">
    <property type="protein sequence ID" value="RKF20075.1"/>
    <property type="molecule type" value="Genomic_DNA"/>
</dbReference>
<organism evidence="5 6">
    <name type="scientific">Alginatibacterium sediminis</name>
    <dbReference type="NCBI Taxonomy" id="2164068"/>
    <lineage>
        <taxon>Bacteria</taxon>
        <taxon>Pseudomonadati</taxon>
        <taxon>Pseudomonadota</taxon>
        <taxon>Gammaproteobacteria</taxon>
        <taxon>Alteromonadales</taxon>
        <taxon>Alteromonadaceae</taxon>
        <taxon>Alginatibacterium</taxon>
    </lineage>
</organism>
<dbReference type="OrthoDB" id="34150at2"/>
<dbReference type="PANTHER" id="PTHR43436">
    <property type="entry name" value="ARAC-FAMILY TRANSCRIPTIONAL REGULATOR"/>
    <property type="match status" value="1"/>
</dbReference>
<reference evidence="5 6" key="1">
    <citation type="submission" date="2018-09" db="EMBL/GenBank/DDBJ databases">
        <authorList>
            <person name="Wang Z."/>
        </authorList>
    </citation>
    <scope>NUCLEOTIDE SEQUENCE [LARGE SCALE GENOMIC DNA]</scope>
    <source>
        <strain evidence="5 6">ALS 81</strain>
    </source>
</reference>
<dbReference type="SMART" id="SM00342">
    <property type="entry name" value="HTH_ARAC"/>
    <property type="match status" value="1"/>
</dbReference>
<dbReference type="GO" id="GO:0043565">
    <property type="term" value="F:sequence-specific DNA binding"/>
    <property type="evidence" value="ECO:0007669"/>
    <property type="project" value="InterPro"/>
</dbReference>
<evidence type="ECO:0000256" key="2">
    <source>
        <dbReference type="ARBA" id="ARBA00023125"/>
    </source>
</evidence>
<keyword evidence="6" id="KW-1185">Reference proteome</keyword>
<proteinExistence type="predicted"/>
<sequence>MTQLAQLLKQYAQQQQLDLCDGVYDTDILGLRFYISQHGSARQALVYQSGIMILAQGHKNIFLQQQQFQYGADEYLVLGVPMPLECEAVAPVGDCLMGLLLDVDPKVLGPLVQQIFEFQTPVNKMDTPSLFALQSTPFDQKMRNASLRLVSALLDKVEAQILGPTIVREIIYHVLCGPSRDVLINLVNHDSHYARVARVLDKIHIDYAQGLSVQGLANDANMSISAFHTAFRSVTLESPLQYLKKIRLNKAKELIQFQGKRINEAARLVGYSSASQFSREYRRQFEHSPRASNSRLDA</sequence>
<dbReference type="InterPro" id="IPR009594">
    <property type="entry name" value="Tscrpt_reg_HTH_AraC_N"/>
</dbReference>
<evidence type="ECO:0000313" key="5">
    <source>
        <dbReference type="EMBL" id="RKF20075.1"/>
    </source>
</evidence>
<keyword evidence="2" id="KW-0238">DNA-binding</keyword>
<feature type="domain" description="HTH araC/xylS-type" evidence="4">
    <location>
        <begin position="197"/>
        <end position="295"/>
    </location>
</feature>
<dbReference type="Proteomes" id="UP000286482">
    <property type="component" value="Unassembled WGS sequence"/>
</dbReference>
<keyword evidence="3" id="KW-0804">Transcription</keyword>
<dbReference type="InterPro" id="IPR018062">
    <property type="entry name" value="HTH_AraC-typ_CS"/>
</dbReference>
<gene>
    <name evidence="5" type="ORF">DBZ36_06395</name>
</gene>
<evidence type="ECO:0000259" key="4">
    <source>
        <dbReference type="PROSITE" id="PS01124"/>
    </source>
</evidence>
<dbReference type="SUPFAM" id="SSF46689">
    <property type="entry name" value="Homeodomain-like"/>
    <property type="match status" value="2"/>
</dbReference>
<evidence type="ECO:0000313" key="6">
    <source>
        <dbReference type="Proteomes" id="UP000286482"/>
    </source>
</evidence>
<protein>
    <submittedName>
        <fullName evidence="5">AraC family transcriptional regulator</fullName>
    </submittedName>
</protein>
<dbReference type="AlphaFoldDB" id="A0A420EH89"/>
<dbReference type="Pfam" id="PF06719">
    <property type="entry name" value="AraC_N"/>
    <property type="match status" value="1"/>
</dbReference>
<dbReference type="GO" id="GO:0003700">
    <property type="term" value="F:DNA-binding transcription factor activity"/>
    <property type="evidence" value="ECO:0007669"/>
    <property type="project" value="InterPro"/>
</dbReference>
<dbReference type="Pfam" id="PF12833">
    <property type="entry name" value="HTH_18"/>
    <property type="match status" value="1"/>
</dbReference>
<evidence type="ECO:0000256" key="3">
    <source>
        <dbReference type="ARBA" id="ARBA00023163"/>
    </source>
</evidence>
<dbReference type="PROSITE" id="PS00041">
    <property type="entry name" value="HTH_ARAC_FAMILY_1"/>
    <property type="match status" value="1"/>
</dbReference>
<dbReference type="InterPro" id="IPR018060">
    <property type="entry name" value="HTH_AraC"/>
</dbReference>
<dbReference type="InterPro" id="IPR009057">
    <property type="entry name" value="Homeodomain-like_sf"/>
</dbReference>
<accession>A0A420EH89</accession>
<dbReference type="Gene3D" id="1.10.10.60">
    <property type="entry name" value="Homeodomain-like"/>
    <property type="match status" value="2"/>
</dbReference>